<evidence type="ECO:0000313" key="7">
    <source>
        <dbReference type="Proteomes" id="UP001165641"/>
    </source>
</evidence>
<comment type="catalytic activity">
    <reaction evidence="1">
        <text>Hydrolysis of alkylated DNA, releasing 3-methyladenine, 3-methylguanine, 7-methylguanine and 7-methyladenine.</text>
        <dbReference type="EC" id="3.2.2.21"/>
    </reaction>
</comment>
<reference evidence="6" key="1">
    <citation type="submission" date="2022-12" db="EMBL/GenBank/DDBJ databases">
        <title>Paracoccus onchidii sp. nov., isolated from a marine invertebrate from the South China Sea.</title>
        <authorList>
            <person name="Xu S."/>
            <person name="Liu Z."/>
            <person name="Xu Y."/>
        </authorList>
    </citation>
    <scope>NUCLEOTIDE SEQUENCE</scope>
    <source>
        <strain evidence="6">Z330</strain>
    </source>
</reference>
<dbReference type="RefSeq" id="WP_271887717.1">
    <property type="nucleotide sequence ID" value="NZ_JAQBIE010000003.1"/>
</dbReference>
<dbReference type="PANTHER" id="PTHR43003:SF5">
    <property type="entry name" value="DNA-3-METHYLADENINE GLYCOSYLASE"/>
    <property type="match status" value="1"/>
</dbReference>
<evidence type="ECO:0000259" key="5">
    <source>
        <dbReference type="SMART" id="SM00478"/>
    </source>
</evidence>
<dbReference type="PANTHER" id="PTHR43003">
    <property type="entry name" value="DNA-3-METHYLADENINE GLYCOSYLASE"/>
    <property type="match status" value="1"/>
</dbReference>
<feature type="domain" description="HhH-GPD" evidence="5">
    <location>
        <begin position="54"/>
        <end position="202"/>
    </location>
</feature>
<proteinExistence type="predicted"/>
<dbReference type="EC" id="3.2.2.21" evidence="2"/>
<dbReference type="InterPro" id="IPR003265">
    <property type="entry name" value="HhH-GPD_domain"/>
</dbReference>
<dbReference type="Gene3D" id="1.10.340.30">
    <property type="entry name" value="Hypothetical protein, domain 2"/>
    <property type="match status" value="1"/>
</dbReference>
<name>A0ABT4ZB71_9RHOB</name>
<dbReference type="CDD" id="cd00056">
    <property type="entry name" value="ENDO3c"/>
    <property type="match status" value="1"/>
</dbReference>
<evidence type="ECO:0000256" key="2">
    <source>
        <dbReference type="ARBA" id="ARBA00012000"/>
    </source>
</evidence>
<evidence type="ECO:0000256" key="4">
    <source>
        <dbReference type="ARBA" id="ARBA00023204"/>
    </source>
</evidence>
<sequence length="210" mass="22741">MSRMRLIETQDDLAEGAAYLAGACPVWAKVLPTLGPLPLRRRSDGFEAIASAIVGQQISIAAAAAIWKRLEDAGLTDPVAVAAATEEELRAAGLSRPKARYLSAIANAQPDWIALRDLPDDAALQQLVALPGIGIWTAEIYLKFALGRRDVLAAGDLALQEAARMMYGLDARPTPAKLREMARPWAPWRAVAARGLWAYYRQAKGREGIQ</sequence>
<comment type="caution">
    <text evidence="6">The sequence shown here is derived from an EMBL/GenBank/DDBJ whole genome shotgun (WGS) entry which is preliminary data.</text>
</comment>
<evidence type="ECO:0000256" key="3">
    <source>
        <dbReference type="ARBA" id="ARBA00022763"/>
    </source>
</evidence>
<dbReference type="EMBL" id="JAQBIE010000003">
    <property type="protein sequence ID" value="MDB6176598.1"/>
    <property type="molecule type" value="Genomic_DNA"/>
</dbReference>
<dbReference type="SMART" id="SM00478">
    <property type="entry name" value="ENDO3c"/>
    <property type="match status" value="1"/>
</dbReference>
<dbReference type="Gene3D" id="1.10.1670.40">
    <property type="match status" value="1"/>
</dbReference>
<gene>
    <name evidence="6" type="ORF">PAF17_03660</name>
</gene>
<organism evidence="6 7">
    <name type="scientific">Paracoccus onchidii</name>
    <dbReference type="NCBI Taxonomy" id="3017813"/>
    <lineage>
        <taxon>Bacteria</taxon>
        <taxon>Pseudomonadati</taxon>
        <taxon>Pseudomonadota</taxon>
        <taxon>Alphaproteobacteria</taxon>
        <taxon>Rhodobacterales</taxon>
        <taxon>Paracoccaceae</taxon>
        <taxon>Paracoccus</taxon>
    </lineage>
</organism>
<dbReference type="InterPro" id="IPR051912">
    <property type="entry name" value="Alkylbase_DNA_Glycosylase/TA"/>
</dbReference>
<protein>
    <recommendedName>
        <fullName evidence="2">DNA-3-methyladenine glycosylase II</fullName>
        <ecNumber evidence="2">3.2.2.21</ecNumber>
    </recommendedName>
</protein>
<evidence type="ECO:0000313" key="6">
    <source>
        <dbReference type="EMBL" id="MDB6176598.1"/>
    </source>
</evidence>
<keyword evidence="3" id="KW-0227">DNA damage</keyword>
<evidence type="ECO:0000256" key="1">
    <source>
        <dbReference type="ARBA" id="ARBA00000086"/>
    </source>
</evidence>
<dbReference type="Pfam" id="PF00730">
    <property type="entry name" value="HhH-GPD"/>
    <property type="match status" value="1"/>
</dbReference>
<dbReference type="Proteomes" id="UP001165641">
    <property type="component" value="Unassembled WGS sequence"/>
</dbReference>
<dbReference type="InterPro" id="IPR011257">
    <property type="entry name" value="DNA_glycosylase"/>
</dbReference>
<keyword evidence="4" id="KW-0234">DNA repair</keyword>
<keyword evidence="7" id="KW-1185">Reference proteome</keyword>
<accession>A0ABT4ZB71</accession>
<dbReference type="SUPFAM" id="SSF48150">
    <property type="entry name" value="DNA-glycosylase"/>
    <property type="match status" value="1"/>
</dbReference>